<feature type="transmembrane region" description="Helical" evidence="1">
    <location>
        <begin position="89"/>
        <end position="106"/>
    </location>
</feature>
<keyword evidence="3" id="KW-1185">Reference proteome</keyword>
<proteinExistence type="predicted"/>
<dbReference type="EMBL" id="MUHA01000025">
    <property type="protein sequence ID" value="OXA97543.1"/>
    <property type="molecule type" value="Genomic_DNA"/>
</dbReference>
<evidence type="ECO:0000313" key="3">
    <source>
        <dbReference type="Proteomes" id="UP000198336"/>
    </source>
</evidence>
<feature type="transmembrane region" description="Helical" evidence="1">
    <location>
        <begin position="33"/>
        <end position="53"/>
    </location>
</feature>
<keyword evidence="1" id="KW-1133">Transmembrane helix</keyword>
<gene>
    <name evidence="2" type="ORF">B0A75_16410</name>
</gene>
<evidence type="ECO:0000256" key="1">
    <source>
        <dbReference type="SAM" id="Phobius"/>
    </source>
</evidence>
<keyword evidence="1" id="KW-0472">Membrane</keyword>
<accession>A0A226HTF2</accession>
<feature type="transmembrane region" description="Helical" evidence="1">
    <location>
        <begin position="60"/>
        <end position="77"/>
    </location>
</feature>
<keyword evidence="1" id="KW-0812">Transmembrane</keyword>
<dbReference type="Proteomes" id="UP000198336">
    <property type="component" value="Unassembled WGS sequence"/>
</dbReference>
<comment type="caution">
    <text evidence="2">The sequence shown here is derived from an EMBL/GenBank/DDBJ whole genome shotgun (WGS) entry which is preliminary data.</text>
</comment>
<reference evidence="2 3" key="1">
    <citation type="submission" date="2016-11" db="EMBL/GenBank/DDBJ databases">
        <title>Whole genomes of Flavobacteriaceae.</title>
        <authorList>
            <person name="Stine C."/>
            <person name="Li C."/>
            <person name="Tadesse D."/>
        </authorList>
    </citation>
    <scope>NUCLEOTIDE SEQUENCE [LARGE SCALE GENOMIC DNA]</scope>
    <source>
        <strain evidence="2 3">CCUG 59446</strain>
    </source>
</reference>
<organism evidence="2 3">
    <name type="scientific">Flavobacterium oncorhynchi</name>
    <dbReference type="NCBI Taxonomy" id="728056"/>
    <lineage>
        <taxon>Bacteria</taxon>
        <taxon>Pseudomonadati</taxon>
        <taxon>Bacteroidota</taxon>
        <taxon>Flavobacteriia</taxon>
        <taxon>Flavobacteriales</taxon>
        <taxon>Flavobacteriaceae</taxon>
        <taxon>Flavobacterium</taxon>
    </lineage>
</organism>
<evidence type="ECO:0000313" key="2">
    <source>
        <dbReference type="EMBL" id="OXA97543.1"/>
    </source>
</evidence>
<protein>
    <submittedName>
        <fullName evidence="2">Uncharacterized protein</fullName>
    </submittedName>
</protein>
<sequence length="110" mass="12686">MKTINYINSFLLGIPIILFLLAFLKIIDLTVFGLLSIILLGLFQVIISGYLLFHEPQNKYLQLYIVGVVFYFVMIYIDPFSSDDFKTYFGIGIPIILAFYLSILIYKKAN</sequence>
<dbReference type="AlphaFoldDB" id="A0A226HTF2"/>
<dbReference type="RefSeq" id="WP_089055353.1">
    <property type="nucleotide sequence ID" value="NZ_MUHA01000025.1"/>
</dbReference>
<feature type="transmembrane region" description="Helical" evidence="1">
    <location>
        <begin position="7"/>
        <end position="27"/>
    </location>
</feature>
<name>A0A226HTF2_9FLAO</name>